<dbReference type="GeneID" id="98612740"/>
<keyword evidence="5 13" id="KW-0378">Hydrolase</keyword>
<comment type="catalytic activity">
    <reaction evidence="11 13">
        <text>ATP + H2O = ADP + phosphate + H(+)</text>
        <dbReference type="Rhea" id="RHEA:13065"/>
        <dbReference type="ChEBI" id="CHEBI:15377"/>
        <dbReference type="ChEBI" id="CHEBI:15378"/>
        <dbReference type="ChEBI" id="CHEBI:30616"/>
        <dbReference type="ChEBI" id="CHEBI:43474"/>
        <dbReference type="ChEBI" id="CHEBI:456216"/>
        <dbReference type="EC" id="5.6.2.3"/>
    </reaction>
</comment>
<dbReference type="Gene3D" id="1.10.860.10">
    <property type="entry name" value="DNAb Helicase, Chain A"/>
    <property type="match status" value="1"/>
</dbReference>
<dbReference type="GO" id="GO:0042802">
    <property type="term" value="F:identical protein binding"/>
    <property type="evidence" value="ECO:0007669"/>
    <property type="project" value="UniProtKB-ARBA"/>
</dbReference>
<dbReference type="RefSeq" id="WP_011467542.1">
    <property type="nucleotide sequence ID" value="NZ_JAHKPP010000030.1"/>
</dbReference>
<dbReference type="GO" id="GO:0005829">
    <property type="term" value="C:cytosol"/>
    <property type="evidence" value="ECO:0007669"/>
    <property type="project" value="TreeGrafter"/>
</dbReference>
<dbReference type="EMBL" id="JAUOPB010000012">
    <property type="protein sequence ID" value="MDO6423974.1"/>
    <property type="molecule type" value="Genomic_DNA"/>
</dbReference>
<evidence type="ECO:0000256" key="8">
    <source>
        <dbReference type="ARBA" id="ARBA00023125"/>
    </source>
</evidence>
<dbReference type="AlphaFoldDB" id="A0AAW7X8R7"/>
<dbReference type="GO" id="GO:0005524">
    <property type="term" value="F:ATP binding"/>
    <property type="evidence" value="ECO:0007669"/>
    <property type="project" value="UniProtKB-UniRule"/>
</dbReference>
<evidence type="ECO:0000256" key="13">
    <source>
        <dbReference type="RuleBase" id="RU362085"/>
    </source>
</evidence>
<dbReference type="PANTHER" id="PTHR30153:SF2">
    <property type="entry name" value="REPLICATIVE DNA HELICASE"/>
    <property type="match status" value="1"/>
</dbReference>
<dbReference type="InterPro" id="IPR027417">
    <property type="entry name" value="P-loop_NTPase"/>
</dbReference>
<dbReference type="CDD" id="cd00984">
    <property type="entry name" value="DnaB_C"/>
    <property type="match status" value="1"/>
</dbReference>
<evidence type="ECO:0000256" key="4">
    <source>
        <dbReference type="ARBA" id="ARBA00022741"/>
    </source>
</evidence>
<dbReference type="Pfam" id="PF03796">
    <property type="entry name" value="DnaB_C"/>
    <property type="match status" value="1"/>
</dbReference>
<feature type="domain" description="SF4 helicase" evidence="14">
    <location>
        <begin position="212"/>
        <end position="479"/>
    </location>
</feature>
<dbReference type="Pfam" id="PF00772">
    <property type="entry name" value="DnaB"/>
    <property type="match status" value="1"/>
</dbReference>
<dbReference type="PANTHER" id="PTHR30153">
    <property type="entry name" value="REPLICATIVE DNA HELICASE DNAB"/>
    <property type="match status" value="1"/>
</dbReference>
<dbReference type="SUPFAM" id="SSF52540">
    <property type="entry name" value="P-loop containing nucleoside triphosphate hydrolases"/>
    <property type="match status" value="1"/>
</dbReference>
<comment type="caution">
    <text evidence="15">The sequence shown here is derived from an EMBL/GenBank/DDBJ whole genome shotgun (WGS) entry which is preliminary data.</text>
</comment>
<comment type="similarity">
    <text evidence="1 13">Belongs to the helicase family. DnaB subfamily.</text>
</comment>
<keyword evidence="9" id="KW-0413">Isomerase</keyword>
<dbReference type="GO" id="GO:0043139">
    <property type="term" value="F:5'-3' DNA helicase activity"/>
    <property type="evidence" value="ECO:0007669"/>
    <property type="project" value="UniProtKB-EC"/>
</dbReference>
<comment type="function">
    <text evidence="10 13">The main replicative DNA helicase, it participates in initiation and elongation during chromosome replication. Travels ahead of the DNA replisome, separating dsDNA into templates for DNA synthesis. A processive ATP-dependent 5'-3' DNA helicase it has DNA-dependent ATPase activity.</text>
</comment>
<evidence type="ECO:0000256" key="1">
    <source>
        <dbReference type="ARBA" id="ARBA00008428"/>
    </source>
</evidence>
<keyword evidence="3 13" id="KW-0235">DNA replication</keyword>
<keyword evidence="8 13" id="KW-0238">DNA-binding</keyword>
<evidence type="ECO:0000256" key="6">
    <source>
        <dbReference type="ARBA" id="ARBA00022806"/>
    </source>
</evidence>
<dbReference type="InterPro" id="IPR007693">
    <property type="entry name" value="DNA_helicase_DnaB-like_N"/>
</dbReference>
<dbReference type="Gene3D" id="3.40.50.300">
    <property type="entry name" value="P-loop containing nucleotide triphosphate hydrolases"/>
    <property type="match status" value="1"/>
</dbReference>
<dbReference type="InterPro" id="IPR007692">
    <property type="entry name" value="DNA_helicase_DnaB"/>
</dbReference>
<evidence type="ECO:0000256" key="2">
    <source>
        <dbReference type="ARBA" id="ARBA00022515"/>
    </source>
</evidence>
<evidence type="ECO:0000256" key="12">
    <source>
        <dbReference type="NCBIfam" id="TIGR00665"/>
    </source>
</evidence>
<sequence length="488" mass="53920">MSEFEPTDYAGYDDIPADMEHHLDVPDTGVESESASSHSILPHSVEAEQSVLGGLLQEASNFDSVSEILSEKDFFKAPHRKIFRAMAQLMEREQPIDVITVSEFLSAEDELVGAGGLDYLSDLATEVPSSANVVAYAKIVRERATLRQLISAATEISKASYNPGGLASDELLQLAEKRVLEISEERPKEGGFVDVNALLKQTIEKIDFLFNSEDDLTGIPTGIQELDEKTSGWQSGELVILAARPSMGKTALALNFVEAAVFSREQQPCLVFSLEMPADALVMRMLSSVGRIDQGRLRNGSLIEEDWPKLEMAARKLKDKKLFIDDTAGLSPNEVRARVKRIVREHGNPSMIMVDYLQLMQVPGSTEGRTQEISEISRSMKALAKEYECPVVCLSQLNRGVEQRPNKRPMNSDLRESGAIEQDADVILFIYRDEYYNEDSQEKGVAELIIGKQRNGEIGTCRAAFVGKFTRFDNLAPDYYPPGGGGGD</sequence>
<dbReference type="GO" id="GO:0003677">
    <property type="term" value="F:DNA binding"/>
    <property type="evidence" value="ECO:0007669"/>
    <property type="project" value="UniProtKB-UniRule"/>
</dbReference>
<gene>
    <name evidence="15" type="primary">dnaB</name>
    <name evidence="15" type="ORF">Q4521_15930</name>
</gene>
<evidence type="ECO:0000256" key="9">
    <source>
        <dbReference type="ARBA" id="ARBA00023235"/>
    </source>
</evidence>
<evidence type="ECO:0000256" key="7">
    <source>
        <dbReference type="ARBA" id="ARBA00022840"/>
    </source>
</evidence>
<dbReference type="GO" id="GO:0016787">
    <property type="term" value="F:hydrolase activity"/>
    <property type="evidence" value="ECO:0007669"/>
    <property type="project" value="UniProtKB-KW"/>
</dbReference>
<keyword evidence="2 13" id="KW-0639">Primosome</keyword>
<evidence type="ECO:0000256" key="10">
    <source>
        <dbReference type="ARBA" id="ARBA00044932"/>
    </source>
</evidence>
<dbReference type="FunFam" id="1.10.860.10:FF:000001">
    <property type="entry name" value="Replicative DNA helicase"/>
    <property type="match status" value="1"/>
</dbReference>
<dbReference type="InterPro" id="IPR016136">
    <property type="entry name" value="DNA_helicase_N/primase_C"/>
</dbReference>
<evidence type="ECO:0000259" key="14">
    <source>
        <dbReference type="PROSITE" id="PS51199"/>
    </source>
</evidence>
<accession>A0AAW7X8R7</accession>
<evidence type="ECO:0000256" key="11">
    <source>
        <dbReference type="ARBA" id="ARBA00048954"/>
    </source>
</evidence>
<dbReference type="InterPro" id="IPR007694">
    <property type="entry name" value="DNA_helicase_DnaB-like_C"/>
</dbReference>
<dbReference type="FunFam" id="3.40.50.300:FF:000076">
    <property type="entry name" value="Replicative DNA helicase"/>
    <property type="match status" value="1"/>
</dbReference>
<keyword evidence="4 13" id="KW-0547">Nucleotide-binding</keyword>
<dbReference type="SUPFAM" id="SSF48024">
    <property type="entry name" value="N-terminal domain of DnaB helicase"/>
    <property type="match status" value="1"/>
</dbReference>
<name>A0AAW7X8R7_9GAMM</name>
<dbReference type="EC" id="5.6.2.3" evidence="12 13"/>
<evidence type="ECO:0000256" key="5">
    <source>
        <dbReference type="ARBA" id="ARBA00022801"/>
    </source>
</evidence>
<dbReference type="PROSITE" id="PS51199">
    <property type="entry name" value="SF4_HELICASE"/>
    <property type="match status" value="1"/>
</dbReference>
<proteinExistence type="inferred from homology"/>
<evidence type="ECO:0000313" key="16">
    <source>
        <dbReference type="Proteomes" id="UP001169760"/>
    </source>
</evidence>
<evidence type="ECO:0000313" key="15">
    <source>
        <dbReference type="EMBL" id="MDO6423974.1"/>
    </source>
</evidence>
<dbReference type="NCBIfam" id="TIGR00665">
    <property type="entry name" value="DnaB"/>
    <property type="match status" value="1"/>
</dbReference>
<dbReference type="GO" id="GO:0006269">
    <property type="term" value="P:DNA replication, synthesis of primer"/>
    <property type="evidence" value="ECO:0007669"/>
    <property type="project" value="UniProtKB-UniRule"/>
</dbReference>
<dbReference type="InterPro" id="IPR036185">
    <property type="entry name" value="DNA_heli_DnaB-like_N_sf"/>
</dbReference>
<keyword evidence="6 13" id="KW-0347">Helicase</keyword>
<dbReference type="GO" id="GO:1990077">
    <property type="term" value="C:primosome complex"/>
    <property type="evidence" value="ECO:0007669"/>
    <property type="project" value="UniProtKB-UniRule"/>
</dbReference>
<keyword evidence="7 13" id="KW-0067">ATP-binding</keyword>
<organism evidence="15 16">
    <name type="scientific">Saccharophagus degradans</name>
    <dbReference type="NCBI Taxonomy" id="86304"/>
    <lineage>
        <taxon>Bacteria</taxon>
        <taxon>Pseudomonadati</taxon>
        <taxon>Pseudomonadota</taxon>
        <taxon>Gammaproteobacteria</taxon>
        <taxon>Cellvibrionales</taxon>
        <taxon>Cellvibrionaceae</taxon>
        <taxon>Saccharophagus</taxon>
    </lineage>
</organism>
<evidence type="ECO:0000256" key="3">
    <source>
        <dbReference type="ARBA" id="ARBA00022705"/>
    </source>
</evidence>
<protein>
    <recommendedName>
        <fullName evidence="12 13">Replicative DNA helicase</fullName>
        <ecNumber evidence="12 13">5.6.2.3</ecNumber>
    </recommendedName>
</protein>
<dbReference type="Proteomes" id="UP001169760">
    <property type="component" value="Unassembled WGS sequence"/>
</dbReference>
<reference evidence="15" key="1">
    <citation type="submission" date="2023-07" db="EMBL/GenBank/DDBJ databases">
        <title>Genome content predicts the carbon catabolic preferences of heterotrophic bacteria.</title>
        <authorList>
            <person name="Gralka M."/>
        </authorList>
    </citation>
    <scope>NUCLEOTIDE SEQUENCE</scope>
    <source>
        <strain evidence="15">I3M17_2</strain>
    </source>
</reference>
<dbReference type="NCBIfam" id="NF004384">
    <property type="entry name" value="PRK05748.1"/>
    <property type="match status" value="1"/>
</dbReference>